<dbReference type="AlphaFoldDB" id="A0A9Y1FPY8"/>
<dbReference type="EMBL" id="CP084167">
    <property type="protein sequence ID" value="UJG44815.1"/>
    <property type="molecule type" value="Genomic_DNA"/>
</dbReference>
<sequence length="344" mass="39400">MKKLSVEDSEAYKKIEKRVAMLNLVKQYYASGANYYEFDSGDIPLRELIRFMNDEGYPRRLPEADIVLKRIDEEISELNEKKKNMRLEEIESRNLNSLLIIPSWTKLIGTQMKGFYLGKPVRELKRDTIVMLTDTTQMFKEITEERIAVIFGPGIFYSEFSIEPGNFLTNSFEINGICLPLDLLGKIYTAEKIYHSDKIEATITEVSTILPFHIIEQPQTIQAYIRGVISRNVFYPNKAALEFFNKHAVDDNSYKIEEGFKIVSAHPLWFNKLLVNSSQIPKTGSGKKEYSTAGLGTVSASINKILPLIFSSPSKEEEQLKKIKEIAKQYKEMGLGILKSWIPT</sequence>
<organism evidence="2">
    <name type="scientific">Candidatus Heimdallarchaeum endolithica</name>
    <dbReference type="NCBI Taxonomy" id="2876572"/>
    <lineage>
        <taxon>Archaea</taxon>
        <taxon>Promethearchaeati</taxon>
        <taxon>Candidatus Heimdallarchaeota</taxon>
        <taxon>Candidatus Heimdallarchaeia (ex Rinke et al. 2021) (nom. nud.)</taxon>
        <taxon>Candidatus Heimdallarchaeales</taxon>
        <taxon>Candidatus Heimdallarchaeaceae</taxon>
        <taxon>Candidatus Heimdallarchaeum</taxon>
    </lineage>
</organism>
<evidence type="ECO:0000256" key="1">
    <source>
        <dbReference type="SAM" id="Coils"/>
    </source>
</evidence>
<feature type="coiled-coil region" evidence="1">
    <location>
        <begin position="61"/>
        <end position="91"/>
    </location>
</feature>
<evidence type="ECO:0000313" key="2">
    <source>
        <dbReference type="EMBL" id="UJG44815.1"/>
    </source>
</evidence>
<dbReference type="Proteomes" id="UP001200513">
    <property type="component" value="Chromosome"/>
</dbReference>
<gene>
    <name evidence="2" type="ORF">K9W46_06425</name>
</gene>
<keyword evidence="1" id="KW-0175">Coiled coil</keyword>
<reference evidence="2" key="1">
    <citation type="journal article" date="2022" name="Nat. Microbiol.">
        <title>Unique mobile elements and scalable gene flow at the prokaryote-eukaryote boundary revealed by circularized Asgard archaea genomes.</title>
        <authorList>
            <person name="Wu F."/>
            <person name="Speth D.R."/>
            <person name="Philosof A."/>
            <person name="Cremiere A."/>
            <person name="Narayanan A."/>
            <person name="Barco R.A."/>
            <person name="Connon S.A."/>
            <person name="Amend J.P."/>
            <person name="Antoshechkin I.A."/>
            <person name="Orphan V.J."/>
        </authorList>
    </citation>
    <scope>NUCLEOTIDE SEQUENCE</scope>
    <source>
        <strain evidence="2">PR6</strain>
    </source>
</reference>
<accession>A0A9Y1FPY8</accession>
<name>A0A9Y1FPY8_9ARCH</name>
<proteinExistence type="predicted"/>
<protein>
    <submittedName>
        <fullName evidence="2">Uncharacterized protein</fullName>
    </submittedName>
</protein>